<evidence type="ECO:0000313" key="2">
    <source>
        <dbReference type="EMBL" id="SPC23521.1"/>
    </source>
</evidence>
<evidence type="ECO:0000313" key="3">
    <source>
        <dbReference type="Proteomes" id="UP000256862"/>
    </source>
</evidence>
<reference evidence="2" key="1">
    <citation type="submission" date="2018-01" db="EMBL/GenBank/DDBJ databases">
        <authorList>
            <person name="Clerissi C."/>
        </authorList>
    </citation>
    <scope>NUCLEOTIDE SEQUENCE</scope>
    <source>
        <strain evidence="2">Cupriavidus oxalaticus LMG 2235</strain>
    </source>
</reference>
<protein>
    <submittedName>
        <fullName evidence="2">Uncharacterized protein</fullName>
    </submittedName>
</protein>
<proteinExistence type="predicted"/>
<name>A0A375GMP5_9BURK</name>
<comment type="caution">
    <text evidence="2">The sequence shown here is derived from an EMBL/GenBank/DDBJ whole genome shotgun (WGS) entry which is preliminary data.</text>
</comment>
<dbReference type="Proteomes" id="UP000256862">
    <property type="component" value="Plasmid CO2235_mp"/>
</dbReference>
<gene>
    <name evidence="2" type="ORF">CO2235_MP70210</name>
    <name evidence="1" type="ORF">CO2235_U880030</name>
</gene>
<reference evidence="3" key="2">
    <citation type="submission" date="2018-01" db="EMBL/GenBank/DDBJ databases">
        <authorList>
            <person name="Gaut B.S."/>
            <person name="Morton B.R."/>
            <person name="Clegg M.T."/>
            <person name="Duvall M.R."/>
        </authorList>
    </citation>
    <scope>NUCLEOTIDE SEQUENCE [LARGE SCALE GENOMIC DNA]</scope>
</reference>
<dbReference type="EMBL" id="OGUS01000096">
    <property type="protein sequence ID" value="SPC10102.1"/>
    <property type="molecule type" value="Genomic_DNA"/>
</dbReference>
<evidence type="ECO:0000313" key="1">
    <source>
        <dbReference type="EMBL" id="SPC10102.1"/>
    </source>
</evidence>
<dbReference type="AlphaFoldDB" id="A0A375GMP5"/>
<accession>A0A375GMP5</accession>
<dbReference type="EMBL" id="OGUS01000142">
    <property type="protein sequence ID" value="SPC23521.1"/>
    <property type="molecule type" value="Genomic_DNA"/>
</dbReference>
<organism evidence="2">
    <name type="scientific">Cupriavidus oxalaticus</name>
    <dbReference type="NCBI Taxonomy" id="96344"/>
    <lineage>
        <taxon>Bacteria</taxon>
        <taxon>Pseudomonadati</taxon>
        <taxon>Pseudomonadota</taxon>
        <taxon>Betaproteobacteria</taxon>
        <taxon>Burkholderiales</taxon>
        <taxon>Burkholderiaceae</taxon>
        <taxon>Cupriavidus</taxon>
    </lineage>
</organism>
<sequence length="112" mass="12778">MGWPWRLLGSWASYDIGTHRTFIDTIVSLHDLGLTQINAALSAWDRVRGGSLIRRTFIRFTRRSKGPAEALRNSLARRGQGTCRMWRNSLKGWRNFGAVYETAPSIEENLAQ</sequence>